<accession>D7AX58</accession>
<dbReference type="HOGENOM" id="CLU_2634539_0_0_11"/>
<dbReference type="KEGG" id="nda:Ndas_4439"/>
<dbReference type="Proteomes" id="UP000002219">
    <property type="component" value="Chromosome 1"/>
</dbReference>
<proteinExistence type="predicted"/>
<dbReference type="STRING" id="446468.Ndas_4439"/>
<dbReference type="RefSeq" id="WP_013155435.1">
    <property type="nucleotide sequence ID" value="NC_014210.1"/>
</dbReference>
<gene>
    <name evidence="1" type="ordered locus">Ndas_4439</name>
</gene>
<dbReference type="AlphaFoldDB" id="D7AX58"/>
<organism evidence="1 2">
    <name type="scientific">Nocardiopsis dassonvillei (strain ATCC 23218 / DSM 43111 / CIP 107115 / JCM 7437 / KCTC 9190 / NBRC 14626 / NCTC 10488 / NRRL B-5397 / IMRU 509)</name>
    <name type="common">Actinomadura dassonvillei</name>
    <dbReference type="NCBI Taxonomy" id="446468"/>
    <lineage>
        <taxon>Bacteria</taxon>
        <taxon>Bacillati</taxon>
        <taxon>Actinomycetota</taxon>
        <taxon>Actinomycetes</taxon>
        <taxon>Streptosporangiales</taxon>
        <taxon>Nocardiopsidaceae</taxon>
        <taxon>Nocardiopsis</taxon>
    </lineage>
</organism>
<evidence type="ECO:0000313" key="1">
    <source>
        <dbReference type="EMBL" id="ADH69828.1"/>
    </source>
</evidence>
<protein>
    <submittedName>
        <fullName evidence="1">Uncharacterized protein</fullName>
    </submittedName>
</protein>
<name>D7AX58_NOCDD</name>
<reference evidence="1 2" key="1">
    <citation type="journal article" date="2010" name="Stand. Genomic Sci.">
        <title>Complete genome sequence of Nocardiopsis dassonvillei type strain (IMRU 509).</title>
        <authorList>
            <person name="Sun H."/>
            <person name="Lapidus A."/>
            <person name="Nolan M."/>
            <person name="Lucas S."/>
            <person name="Del Rio T.G."/>
            <person name="Tice H."/>
            <person name="Cheng J.F."/>
            <person name="Tapia R."/>
            <person name="Han C."/>
            <person name="Goodwin L."/>
            <person name="Pitluck S."/>
            <person name="Pagani I."/>
            <person name="Ivanova N."/>
            <person name="Mavromatis K."/>
            <person name="Mikhailova N."/>
            <person name="Pati A."/>
            <person name="Chen A."/>
            <person name="Palaniappan K."/>
            <person name="Land M."/>
            <person name="Hauser L."/>
            <person name="Chang Y.J."/>
            <person name="Jeffries C.D."/>
            <person name="Djao O.D."/>
            <person name="Rohde M."/>
            <person name="Sikorski J."/>
            <person name="Goker M."/>
            <person name="Woyke T."/>
            <person name="Bristow J."/>
            <person name="Eisen J.A."/>
            <person name="Markowitz V."/>
            <person name="Hugenholtz P."/>
            <person name="Kyrpides N.C."/>
            <person name="Klenk H.P."/>
        </authorList>
    </citation>
    <scope>NUCLEOTIDE SEQUENCE [LARGE SCALE GENOMIC DNA]</scope>
    <source>
        <strain evidence="2">ATCC 23218 / DSM 43111 / CIP 107115 / JCM 7437 / KCTC 9190 / NBRC 14626 / NCTC 10488 / NRRL B-5397 / IMRU 509</strain>
    </source>
</reference>
<evidence type="ECO:0000313" key="2">
    <source>
        <dbReference type="Proteomes" id="UP000002219"/>
    </source>
</evidence>
<dbReference type="GeneID" id="91486979"/>
<dbReference type="EMBL" id="CP002040">
    <property type="protein sequence ID" value="ADH69828.1"/>
    <property type="molecule type" value="Genomic_DNA"/>
</dbReference>
<keyword evidence="2" id="KW-1185">Reference proteome</keyword>
<sequence>MRTTMMPPRERADTPDALDVAALAHVIDHTTDPDLFAPALPGETTEELAARRAAAADILDDLLTEAADEFAVTGWFM</sequence>